<proteinExistence type="predicted"/>
<gene>
    <name evidence="1" type="ORF">BZM27_32910</name>
</gene>
<organism evidence="1 2">
    <name type="scientific">Paraburkholderia steynii</name>
    <dbReference type="NCBI Taxonomy" id="1245441"/>
    <lineage>
        <taxon>Bacteria</taxon>
        <taxon>Pseudomonadati</taxon>
        <taxon>Pseudomonadota</taxon>
        <taxon>Betaproteobacteria</taxon>
        <taxon>Burkholderiales</taxon>
        <taxon>Burkholderiaceae</taxon>
        <taxon>Paraburkholderia</taxon>
    </lineage>
</organism>
<sequence>MLRKGVPGPDLVGPGVGADDRTPHAIDRDMCRLLAEPVVGSLTSIARMDTSLDDANANNFGADQIIGIPAPFGGMRARLIRIGCCTQSGSSCILGFVSISHVAVGRRNHAMDAKDNFEFERQIPLCRSDSVLDLRHKK</sequence>
<evidence type="ECO:0000313" key="2">
    <source>
        <dbReference type="Proteomes" id="UP000294200"/>
    </source>
</evidence>
<evidence type="ECO:0000313" key="1">
    <source>
        <dbReference type="EMBL" id="TCG05552.1"/>
    </source>
</evidence>
<comment type="caution">
    <text evidence="1">The sequence shown here is derived from an EMBL/GenBank/DDBJ whole genome shotgun (WGS) entry which is preliminary data.</text>
</comment>
<dbReference type="Proteomes" id="UP000294200">
    <property type="component" value="Unassembled WGS sequence"/>
</dbReference>
<accession>A0A4R0X9C0</accession>
<keyword evidence="2" id="KW-1185">Reference proteome</keyword>
<protein>
    <submittedName>
        <fullName evidence="1">Uncharacterized protein</fullName>
    </submittedName>
</protein>
<reference evidence="1 2" key="1">
    <citation type="submission" date="2017-02" db="EMBL/GenBank/DDBJ databases">
        <title>Paraburkholderia sophoroidis sp. nov. and Paraburkholderia steynii sp. nov. rhizobial symbionts of the fynbos legume Hypocalyptus sophoroides.</title>
        <authorList>
            <person name="Steenkamp E.T."/>
            <person name="Beukes C.W."/>
            <person name="Van Zyl E."/>
            <person name="Avontuur J."/>
            <person name="Chan W.Y."/>
            <person name="Hassen A."/>
            <person name="Palmer M."/>
            <person name="Mthombeni L."/>
            <person name="Phalane F."/>
            <person name="Sereme K."/>
            <person name="Venter S.N."/>
        </authorList>
    </citation>
    <scope>NUCLEOTIDE SEQUENCE [LARGE SCALE GENOMIC DNA]</scope>
    <source>
        <strain evidence="1 2">HC1.1ba</strain>
    </source>
</reference>
<dbReference type="EMBL" id="MWML01000160">
    <property type="protein sequence ID" value="TCG05552.1"/>
    <property type="molecule type" value="Genomic_DNA"/>
</dbReference>
<name>A0A4R0X9C0_9BURK</name>
<dbReference type="AlphaFoldDB" id="A0A4R0X9C0"/>